<name>A0ACB8JXC0_CITSI</name>
<comment type="caution">
    <text evidence="1">The sequence shown here is derived from an EMBL/GenBank/DDBJ whole genome shotgun (WGS) entry which is preliminary data.</text>
</comment>
<dbReference type="EMBL" id="CM039175">
    <property type="protein sequence ID" value="KAH9737412.1"/>
    <property type="molecule type" value="Genomic_DNA"/>
</dbReference>
<organism evidence="1 2">
    <name type="scientific">Citrus sinensis</name>
    <name type="common">Sweet orange</name>
    <name type="synonym">Citrus aurantium var. sinensis</name>
    <dbReference type="NCBI Taxonomy" id="2711"/>
    <lineage>
        <taxon>Eukaryota</taxon>
        <taxon>Viridiplantae</taxon>
        <taxon>Streptophyta</taxon>
        <taxon>Embryophyta</taxon>
        <taxon>Tracheophyta</taxon>
        <taxon>Spermatophyta</taxon>
        <taxon>Magnoliopsida</taxon>
        <taxon>eudicotyledons</taxon>
        <taxon>Gunneridae</taxon>
        <taxon>Pentapetalae</taxon>
        <taxon>rosids</taxon>
        <taxon>malvids</taxon>
        <taxon>Sapindales</taxon>
        <taxon>Rutaceae</taxon>
        <taxon>Aurantioideae</taxon>
        <taxon>Citrus</taxon>
    </lineage>
</organism>
<proteinExistence type="predicted"/>
<evidence type="ECO:0000313" key="1">
    <source>
        <dbReference type="EMBL" id="KAH9737412.1"/>
    </source>
</evidence>
<accession>A0ACB8JXC0</accession>
<gene>
    <name evidence="1" type="ORF">KPL71_018431</name>
</gene>
<keyword evidence="2" id="KW-1185">Reference proteome</keyword>
<protein>
    <submittedName>
        <fullName evidence="1">X8 domain-containing protein</fullName>
    </submittedName>
</protein>
<evidence type="ECO:0000313" key="2">
    <source>
        <dbReference type="Proteomes" id="UP000829398"/>
    </source>
</evidence>
<dbReference type="Proteomes" id="UP000829398">
    <property type="component" value="Chromosome 6"/>
</dbReference>
<sequence>MKQKIPTGATCNIQFMHAMEPRKISIRFFVLVAYVFISATNFFTLTDARHVVQFSSFQGPEFSRNSIHKPMKKPKLSSRVNIHKNFYLSRAESNGLSAPFSFPPLESIAPLSSPHNNIPAPFCIYPPSTPNLPFQSPPGVSPGLSPPSTGVPAVSPGLSPPQYVPSPPSTGTRTPPPYGPSPPKLAPGSPVYQPPMAHPPPAGPPPPPHQNPRFPVWCVAKPTVPDSIIQEAMDYACGTGADCKPIQTNGSCFQPNTLVAHASYAFNSYWQKTKNRGGTCDFGGIAMLVTTDPSKSGQ</sequence>
<reference evidence="2" key="1">
    <citation type="journal article" date="2023" name="Hortic. Res.">
        <title>A chromosome-level phased genome enabling allele-level studies in sweet orange: a case study on citrus Huanglongbing tolerance.</title>
        <authorList>
            <person name="Wu B."/>
            <person name="Yu Q."/>
            <person name="Deng Z."/>
            <person name="Duan Y."/>
            <person name="Luo F."/>
            <person name="Gmitter F. Jr."/>
        </authorList>
    </citation>
    <scope>NUCLEOTIDE SEQUENCE [LARGE SCALE GENOMIC DNA]</scope>
    <source>
        <strain evidence="2">cv. Valencia</strain>
    </source>
</reference>